<feature type="region of interest" description="Disordered" evidence="7">
    <location>
        <begin position="1"/>
        <end position="20"/>
    </location>
</feature>
<evidence type="ECO:0000256" key="1">
    <source>
        <dbReference type="ARBA" id="ARBA00004123"/>
    </source>
</evidence>
<dbReference type="PANTHER" id="PTHR10126">
    <property type="entry name" value="TATA-BOX BINDING PROTEIN"/>
    <property type="match status" value="1"/>
</dbReference>
<dbReference type="RefSeq" id="XP_064659971.1">
    <property type="nucleotide sequence ID" value="XM_064801341.1"/>
</dbReference>
<evidence type="ECO:0000313" key="8">
    <source>
        <dbReference type="EMBL" id="KAK5170943.1"/>
    </source>
</evidence>
<dbReference type="InterPro" id="IPR000814">
    <property type="entry name" value="TBP"/>
</dbReference>
<keyword evidence="4" id="KW-0238">DNA-binding</keyword>
<feature type="compositionally biased region" description="Low complexity" evidence="7">
    <location>
        <begin position="1"/>
        <end position="19"/>
    </location>
</feature>
<comment type="caution">
    <text evidence="8">The sequence shown here is derived from an EMBL/GenBank/DDBJ whole genome shotgun (WGS) entry which is preliminary data.</text>
</comment>
<keyword evidence="3" id="KW-0805">Transcription regulation</keyword>
<keyword evidence="9" id="KW-1185">Reference proteome</keyword>
<dbReference type="FunFam" id="3.30.310.10:FF:000005">
    <property type="entry name" value="TATA box-binding protein-like 1"/>
    <property type="match status" value="1"/>
</dbReference>
<dbReference type="Pfam" id="PF00352">
    <property type="entry name" value="TBP"/>
    <property type="match status" value="2"/>
</dbReference>
<comment type="subcellular location">
    <subcellularLocation>
        <location evidence="1">Nucleus</location>
    </subcellularLocation>
</comment>
<proteinExistence type="inferred from homology"/>
<name>A0AAV9PCI6_9PEZI</name>
<dbReference type="GeneID" id="89925433"/>
<dbReference type="GO" id="GO:0005634">
    <property type="term" value="C:nucleus"/>
    <property type="evidence" value="ECO:0007669"/>
    <property type="project" value="UniProtKB-SubCell"/>
</dbReference>
<dbReference type="AlphaFoldDB" id="A0AAV9PCI6"/>
<reference evidence="8 9" key="1">
    <citation type="submission" date="2023-08" db="EMBL/GenBank/DDBJ databases">
        <title>Black Yeasts Isolated from many extreme environments.</title>
        <authorList>
            <person name="Coleine C."/>
            <person name="Stajich J.E."/>
            <person name="Selbmann L."/>
        </authorList>
    </citation>
    <scope>NUCLEOTIDE SEQUENCE [LARGE SCALE GENOMIC DNA]</scope>
    <source>
        <strain evidence="8 9">CCFEE 5935</strain>
    </source>
</reference>
<dbReference type="Proteomes" id="UP001337655">
    <property type="component" value="Unassembled WGS sequence"/>
</dbReference>
<dbReference type="PRINTS" id="PR00686">
    <property type="entry name" value="TIFACTORIID"/>
</dbReference>
<accession>A0AAV9PCI6</accession>
<dbReference type="EMBL" id="JAVRRT010000006">
    <property type="protein sequence ID" value="KAK5170943.1"/>
    <property type="molecule type" value="Genomic_DNA"/>
</dbReference>
<organism evidence="8 9">
    <name type="scientific">Saxophila tyrrhenica</name>
    <dbReference type="NCBI Taxonomy" id="1690608"/>
    <lineage>
        <taxon>Eukaryota</taxon>
        <taxon>Fungi</taxon>
        <taxon>Dikarya</taxon>
        <taxon>Ascomycota</taxon>
        <taxon>Pezizomycotina</taxon>
        <taxon>Dothideomycetes</taxon>
        <taxon>Dothideomycetidae</taxon>
        <taxon>Mycosphaerellales</taxon>
        <taxon>Extremaceae</taxon>
        <taxon>Saxophila</taxon>
    </lineage>
</organism>
<evidence type="ECO:0000256" key="4">
    <source>
        <dbReference type="ARBA" id="ARBA00023125"/>
    </source>
</evidence>
<evidence type="ECO:0000256" key="2">
    <source>
        <dbReference type="ARBA" id="ARBA00005560"/>
    </source>
</evidence>
<dbReference type="SUPFAM" id="SSF55945">
    <property type="entry name" value="TATA-box binding protein-like"/>
    <property type="match status" value="2"/>
</dbReference>
<evidence type="ECO:0008006" key="10">
    <source>
        <dbReference type="Google" id="ProtNLM"/>
    </source>
</evidence>
<gene>
    <name evidence="8" type="ORF">LTR77_004087</name>
</gene>
<evidence type="ECO:0000313" key="9">
    <source>
        <dbReference type="Proteomes" id="UP001337655"/>
    </source>
</evidence>
<keyword evidence="5" id="KW-0804">Transcription</keyword>
<protein>
    <recommendedName>
        <fullName evidence="10">TATA-box-binding protein</fullName>
    </recommendedName>
</protein>
<dbReference type="GO" id="GO:0003677">
    <property type="term" value="F:DNA binding"/>
    <property type="evidence" value="ECO:0007669"/>
    <property type="project" value="UniProtKB-KW"/>
</dbReference>
<evidence type="ECO:0000256" key="5">
    <source>
        <dbReference type="ARBA" id="ARBA00023163"/>
    </source>
</evidence>
<keyword evidence="6" id="KW-0539">Nucleus</keyword>
<dbReference type="GO" id="GO:0006352">
    <property type="term" value="P:DNA-templated transcription initiation"/>
    <property type="evidence" value="ECO:0007669"/>
    <property type="project" value="InterPro"/>
</dbReference>
<dbReference type="Gene3D" id="3.30.310.10">
    <property type="entry name" value="TATA-Binding Protein"/>
    <property type="match status" value="2"/>
</dbReference>
<dbReference type="InterPro" id="IPR012295">
    <property type="entry name" value="TBP_dom_sf"/>
</dbReference>
<evidence type="ECO:0000256" key="6">
    <source>
        <dbReference type="ARBA" id="ARBA00023242"/>
    </source>
</evidence>
<comment type="similarity">
    <text evidence="2">Belongs to the TBP family.</text>
</comment>
<evidence type="ECO:0000256" key="3">
    <source>
        <dbReference type="ARBA" id="ARBA00023015"/>
    </source>
</evidence>
<sequence length="201" mass="22825">MASPISLSSSSSTRRSSSRALPYDGPKLANIVCGVNLNCRFDLQLIARHCRNVEYCPKRFKAAIIRTREPKATALVFEGGKMQMLGARSVDDAKLACRKFARMLQKLGYEPRTEGFNVQNMVAHADTKMVVRLEGLHAENWRWTQFEPELFPGLFFQMMQPNMKTLVFAKGKVVLLGGKEEGDFEKAMQNLYPLLVQYRKT</sequence>
<evidence type="ECO:0000256" key="7">
    <source>
        <dbReference type="SAM" id="MobiDB-lite"/>
    </source>
</evidence>